<dbReference type="InterPro" id="IPR009009">
    <property type="entry name" value="RlpA-like_DPBB"/>
</dbReference>
<dbReference type="CDD" id="cd22268">
    <property type="entry name" value="DPBB_RlpA-like"/>
    <property type="match status" value="1"/>
</dbReference>
<feature type="domain" description="RlpA-like protein double-psi beta-barrel" evidence="2">
    <location>
        <begin position="190"/>
        <end position="257"/>
    </location>
</feature>
<protein>
    <recommendedName>
        <fullName evidence="2">RlpA-like protein double-psi beta-barrel domain-containing protein</fullName>
    </recommendedName>
</protein>
<dbReference type="Pfam" id="PF03330">
    <property type="entry name" value="DPBB_1"/>
    <property type="match status" value="1"/>
</dbReference>
<organism evidence="3 4">
    <name type="scientific">Candidatus Uhrbacteria bacterium GW2011_GWC2_41_11</name>
    <dbReference type="NCBI Taxonomy" id="1618985"/>
    <lineage>
        <taxon>Bacteria</taxon>
        <taxon>Candidatus Uhriibacteriota</taxon>
    </lineage>
</organism>
<dbReference type="InterPro" id="IPR036908">
    <property type="entry name" value="RlpA-like_sf"/>
</dbReference>
<reference evidence="3 4" key="1">
    <citation type="journal article" date="2015" name="Nature">
        <title>rRNA introns, odd ribosomes, and small enigmatic genomes across a large radiation of phyla.</title>
        <authorList>
            <person name="Brown C.T."/>
            <person name="Hug L.A."/>
            <person name="Thomas B.C."/>
            <person name="Sharon I."/>
            <person name="Castelle C.J."/>
            <person name="Singh A."/>
            <person name="Wilkins M.J."/>
            <person name="Williams K.H."/>
            <person name="Banfield J.F."/>
        </authorList>
    </citation>
    <scope>NUCLEOTIDE SEQUENCE [LARGE SCALE GENOMIC DNA]</scope>
</reference>
<accession>A0A0G0UD67</accession>
<evidence type="ECO:0000259" key="2">
    <source>
        <dbReference type="Pfam" id="PF03330"/>
    </source>
</evidence>
<dbReference type="Proteomes" id="UP000034616">
    <property type="component" value="Unassembled WGS sequence"/>
</dbReference>
<evidence type="ECO:0000256" key="1">
    <source>
        <dbReference type="SAM" id="SignalP"/>
    </source>
</evidence>
<name>A0A0G0UD67_9BACT</name>
<keyword evidence="1" id="KW-0732">Signal</keyword>
<feature type="signal peptide" evidence="1">
    <location>
        <begin position="1"/>
        <end position="22"/>
    </location>
</feature>
<dbReference type="EMBL" id="LCAH01000007">
    <property type="protein sequence ID" value="KKR86898.1"/>
    <property type="molecule type" value="Genomic_DNA"/>
</dbReference>
<evidence type="ECO:0000313" key="3">
    <source>
        <dbReference type="EMBL" id="KKR86898.1"/>
    </source>
</evidence>
<proteinExistence type="predicted"/>
<dbReference type="SUPFAM" id="SSF50685">
    <property type="entry name" value="Barwin-like endoglucanases"/>
    <property type="match status" value="1"/>
</dbReference>
<gene>
    <name evidence="3" type="ORF">UU35_C0007G0044</name>
</gene>
<sequence>MTRLYFSIFCFFFLFSSFPLFAQATEETSTETVLSTFFDAETIVKGYTLSSDDGRMRLGIRPGTLAEATRVDIKTLAPSVMNGTYPTDATLLGNVYLFDITNKTSYTGEDFFFLEIKYLEEISYSSTLFGRRFLAFYNGVTEKWEELPSSDNPDKQLVQALIYLPYARLAVFQESVPEFGKASWYAYKECDCAASPDYAKGTYLVVSRTEDPTKAVTVRVNDYGPDRSVHPDRIIDLDRIAFQKLASLGAGVINVQVKFLQ</sequence>
<feature type="chain" id="PRO_5002534626" description="RlpA-like protein double-psi beta-barrel domain-containing protein" evidence="1">
    <location>
        <begin position="23"/>
        <end position="261"/>
    </location>
</feature>
<comment type="caution">
    <text evidence="3">The sequence shown here is derived from an EMBL/GenBank/DDBJ whole genome shotgun (WGS) entry which is preliminary data.</text>
</comment>
<dbReference type="Gene3D" id="2.40.40.10">
    <property type="entry name" value="RlpA-like domain"/>
    <property type="match status" value="1"/>
</dbReference>
<dbReference type="AlphaFoldDB" id="A0A0G0UD67"/>
<evidence type="ECO:0000313" key="4">
    <source>
        <dbReference type="Proteomes" id="UP000034616"/>
    </source>
</evidence>